<dbReference type="PANTHER" id="PTHR13696:SF99">
    <property type="entry name" value="COBYRINIC ACID AC-DIAMIDE SYNTHASE"/>
    <property type="match status" value="1"/>
</dbReference>
<dbReference type="InterPro" id="IPR027417">
    <property type="entry name" value="P-loop_NTPase"/>
</dbReference>
<protein>
    <submittedName>
        <fullName evidence="2">AAA ATPase domain-containing protein</fullName>
    </submittedName>
</protein>
<dbReference type="PANTHER" id="PTHR13696">
    <property type="entry name" value="P-LOOP CONTAINING NUCLEOSIDE TRIPHOSPHATE HYDROLASE"/>
    <property type="match status" value="1"/>
</dbReference>
<dbReference type="EMBL" id="CP061800">
    <property type="protein sequence ID" value="QTA90072.1"/>
    <property type="molecule type" value="Genomic_DNA"/>
</dbReference>
<dbReference type="InterPro" id="IPR050678">
    <property type="entry name" value="DNA_Partitioning_ATPase"/>
</dbReference>
<gene>
    <name evidence="2" type="ORF">dnm_061330</name>
</gene>
<organism evidence="2 3">
    <name type="scientific">Desulfonema magnum</name>
    <dbReference type="NCBI Taxonomy" id="45655"/>
    <lineage>
        <taxon>Bacteria</taxon>
        <taxon>Pseudomonadati</taxon>
        <taxon>Thermodesulfobacteriota</taxon>
        <taxon>Desulfobacteria</taxon>
        <taxon>Desulfobacterales</taxon>
        <taxon>Desulfococcaceae</taxon>
        <taxon>Desulfonema</taxon>
    </lineage>
</organism>
<sequence>MGKIITVACHKGGVGKTTTALNLGFSLSRFGQKVLLIDSDPQGAMAIASNLKKRTTLGLVNLLKNDALPEDVVVYTKDNLMAIAGNGITEPEDVFFFEREARKGNLGKIIRSIAKAYDYVFIDSPAGIGNIVTALLGISSSILMPIHCRTIAVRTLPSFLRLTQKIREKLNPDLYIEGVIITMIDPQDSEFCEELRNAVPPSVLFQTVIPFDESFETASVKAAPVALIPGGESAARAYMNLAMELKTRELSGRKKDISDKDVEGLF</sequence>
<name>A0A975GQP3_9BACT</name>
<evidence type="ECO:0000313" key="3">
    <source>
        <dbReference type="Proteomes" id="UP000663722"/>
    </source>
</evidence>
<dbReference type="Gene3D" id="3.40.50.300">
    <property type="entry name" value="P-loop containing nucleotide triphosphate hydrolases"/>
    <property type="match status" value="1"/>
</dbReference>
<feature type="domain" description="AAA" evidence="1">
    <location>
        <begin position="3"/>
        <end position="176"/>
    </location>
</feature>
<dbReference type="SUPFAM" id="SSF52540">
    <property type="entry name" value="P-loop containing nucleoside triphosphate hydrolases"/>
    <property type="match status" value="1"/>
</dbReference>
<dbReference type="KEGG" id="dmm:dnm_061330"/>
<dbReference type="Proteomes" id="UP000663722">
    <property type="component" value="Chromosome"/>
</dbReference>
<keyword evidence="3" id="KW-1185">Reference proteome</keyword>
<evidence type="ECO:0000313" key="2">
    <source>
        <dbReference type="EMBL" id="QTA90072.1"/>
    </source>
</evidence>
<dbReference type="RefSeq" id="WP_207678443.1">
    <property type="nucleotide sequence ID" value="NZ_CP061800.1"/>
</dbReference>
<reference evidence="2" key="1">
    <citation type="journal article" date="2021" name="Microb. Physiol.">
        <title>Proteogenomic Insights into the Physiology of Marine, Sulfate-Reducing, Filamentous Desulfonema limicola and Desulfonema magnum.</title>
        <authorList>
            <person name="Schnaars V."/>
            <person name="Wohlbrand L."/>
            <person name="Scheve S."/>
            <person name="Hinrichs C."/>
            <person name="Reinhardt R."/>
            <person name="Rabus R."/>
        </authorList>
    </citation>
    <scope>NUCLEOTIDE SEQUENCE</scope>
    <source>
        <strain evidence="2">4be13</strain>
    </source>
</reference>
<dbReference type="CDD" id="cd02042">
    <property type="entry name" value="ParAB_family"/>
    <property type="match status" value="1"/>
</dbReference>
<evidence type="ECO:0000259" key="1">
    <source>
        <dbReference type="Pfam" id="PF13614"/>
    </source>
</evidence>
<dbReference type="InterPro" id="IPR025669">
    <property type="entry name" value="AAA_dom"/>
</dbReference>
<dbReference type="Pfam" id="PF13614">
    <property type="entry name" value="AAA_31"/>
    <property type="match status" value="1"/>
</dbReference>
<accession>A0A975GQP3</accession>
<proteinExistence type="predicted"/>
<dbReference type="AlphaFoldDB" id="A0A975GQP3"/>